<feature type="compositionally biased region" description="Basic and acidic residues" evidence="1">
    <location>
        <begin position="7"/>
        <end position="21"/>
    </location>
</feature>
<evidence type="ECO:0000313" key="3">
    <source>
        <dbReference type="Proteomes" id="UP001562357"/>
    </source>
</evidence>
<feature type="region of interest" description="Disordered" evidence="1">
    <location>
        <begin position="635"/>
        <end position="656"/>
    </location>
</feature>
<reference evidence="3" key="1">
    <citation type="submission" date="2024-06" db="EMBL/GenBank/DDBJ databases">
        <title>Draft Genome Sequences of Epichloe bromicola Strains Isolated from Elymus ciliaris.</title>
        <authorList>
            <consortium name="Epichloe bromicola genome sequencing consortium"/>
            <person name="Miura A."/>
            <person name="Imano S."/>
            <person name="Ashida A."/>
            <person name="Sato I."/>
            <person name="Chiba S."/>
            <person name="Tanaka A."/>
            <person name="Camagna M."/>
            <person name="Takemoto D."/>
        </authorList>
    </citation>
    <scope>NUCLEOTIDE SEQUENCE [LARGE SCALE GENOMIC DNA]</scope>
    <source>
        <strain evidence="3">DP</strain>
    </source>
</reference>
<feature type="region of interest" description="Disordered" evidence="1">
    <location>
        <begin position="397"/>
        <end position="421"/>
    </location>
</feature>
<feature type="region of interest" description="Disordered" evidence="1">
    <location>
        <begin position="174"/>
        <end position="196"/>
    </location>
</feature>
<keyword evidence="3" id="KW-1185">Reference proteome</keyword>
<feature type="compositionally biased region" description="Basic and acidic residues" evidence="1">
    <location>
        <begin position="268"/>
        <end position="278"/>
    </location>
</feature>
<dbReference type="EMBL" id="BAAFGZ010000551">
    <property type="protein sequence ID" value="GAB0138974.1"/>
    <property type="molecule type" value="Genomic_DNA"/>
</dbReference>
<gene>
    <name evidence="2" type="primary">g7193</name>
    <name evidence="2" type="ORF">EsDP_00007193</name>
</gene>
<name>A0ABQ0CZU6_9HYPO</name>
<feature type="compositionally biased region" description="Polar residues" evidence="1">
    <location>
        <begin position="47"/>
        <end position="58"/>
    </location>
</feature>
<feature type="compositionally biased region" description="Low complexity" evidence="1">
    <location>
        <begin position="86"/>
        <end position="99"/>
    </location>
</feature>
<proteinExistence type="predicted"/>
<feature type="compositionally biased region" description="Basic and acidic residues" evidence="1">
    <location>
        <begin position="402"/>
        <end position="419"/>
    </location>
</feature>
<sequence>MVGVSSRTDKRPNYGTRHDQPTSRALKAPKSSSLRCPTNHGPPAVRSSDTNTGASLKISNWRVRQSDDSSGGSRSSTMMPMEDEPTSSTSSSNPKFSSFRTCSTRRQSNTGNSVSASSHGSEKPVDVGRYTNPTLSHRSSSASSGGFSFDVVRHSQLLERDDGQMIKLFEMRRSSQDSAYSSGGEGRCTLTPASSNDYSADDDLMHMIARKHTVTPEASQREQLLAALRAAEATPGRSAGSSFSSYVDALQSFSIHSESTSSIGKSKTISDRSTKDTSTDSELFSPSNMYQDPDSYQKKELTPEPAMSCVHSSAVANDDQEKFDQIIYRLNHQKGRHEHRSAEEGVDGGFKMETVPKKCRQRHQAESMSTVQHRRPTHGPGRRVNTESDFMIEYAPASGGRSRAERSTDCGSTVDHDKTNSLNPKAREFLSFSKASSNASTVHRRPMLSSCDFSAKDDTLDLAEPGAACTEADVRVGASYQSPVLPLVGCLSALYPNHFGAHTFRGHCPATNRVPLGLVPITMDTCKPLSMPTTGGWPSAPPHEGMLQEAKGGHFKPSNPFLPSIPSIPGIPYLPMPCGTGGLPDPAIGPAAPIPPRPVPKPKSPNPKTQQEYEAWVEWRKSNEPGYAMACKLRQQRRAQRHGTQQSKPELCKTSG</sequence>
<feature type="compositionally biased region" description="Low complexity" evidence="1">
    <location>
        <begin position="257"/>
        <end position="267"/>
    </location>
</feature>
<organism evidence="2 3">
    <name type="scientific">Epichloe bromicola</name>
    <dbReference type="NCBI Taxonomy" id="79588"/>
    <lineage>
        <taxon>Eukaryota</taxon>
        <taxon>Fungi</taxon>
        <taxon>Dikarya</taxon>
        <taxon>Ascomycota</taxon>
        <taxon>Pezizomycotina</taxon>
        <taxon>Sordariomycetes</taxon>
        <taxon>Hypocreomycetidae</taxon>
        <taxon>Hypocreales</taxon>
        <taxon>Clavicipitaceae</taxon>
        <taxon>Epichloe</taxon>
    </lineage>
</organism>
<feature type="compositionally biased region" description="Basic residues" evidence="1">
    <location>
        <begin position="372"/>
        <end position="381"/>
    </location>
</feature>
<feature type="region of interest" description="Disordered" evidence="1">
    <location>
        <begin position="1"/>
        <end position="146"/>
    </location>
</feature>
<feature type="compositionally biased region" description="Polar residues" evidence="1">
    <location>
        <begin position="100"/>
        <end position="119"/>
    </location>
</feature>
<accession>A0ABQ0CZU6</accession>
<dbReference type="Proteomes" id="UP001562357">
    <property type="component" value="Unassembled WGS sequence"/>
</dbReference>
<evidence type="ECO:0000313" key="2">
    <source>
        <dbReference type="EMBL" id="GAB0138974.1"/>
    </source>
</evidence>
<comment type="caution">
    <text evidence="2">The sequence shown here is derived from an EMBL/GenBank/DDBJ whole genome shotgun (WGS) entry which is preliminary data.</text>
</comment>
<feature type="region of interest" description="Disordered" evidence="1">
    <location>
        <begin position="587"/>
        <end position="613"/>
    </location>
</feature>
<feature type="compositionally biased region" description="Polar residues" evidence="1">
    <location>
        <begin position="642"/>
        <end position="656"/>
    </location>
</feature>
<feature type="region of interest" description="Disordered" evidence="1">
    <location>
        <begin position="361"/>
        <end position="384"/>
    </location>
</feature>
<evidence type="ECO:0000256" key="1">
    <source>
        <dbReference type="SAM" id="MobiDB-lite"/>
    </source>
</evidence>
<feature type="region of interest" description="Disordered" evidence="1">
    <location>
        <begin position="257"/>
        <end position="301"/>
    </location>
</feature>
<feature type="compositionally biased region" description="Pro residues" evidence="1">
    <location>
        <begin position="592"/>
        <end position="605"/>
    </location>
</feature>
<protein>
    <submittedName>
        <fullName evidence="2">Uncharacterized protein</fullName>
    </submittedName>
</protein>